<dbReference type="SUPFAM" id="SSF52540">
    <property type="entry name" value="P-loop containing nucleoside triphosphate hydrolases"/>
    <property type="match status" value="1"/>
</dbReference>
<dbReference type="InterPro" id="IPR027417">
    <property type="entry name" value="P-loop_NTPase"/>
</dbReference>
<dbReference type="PRINTS" id="PR00038">
    <property type="entry name" value="HTHLUXR"/>
</dbReference>
<dbReference type="Gene3D" id="1.25.40.10">
    <property type="entry name" value="Tetratricopeptide repeat domain"/>
    <property type="match status" value="1"/>
</dbReference>
<dbReference type="PROSITE" id="PS50043">
    <property type="entry name" value="HTH_LUXR_2"/>
    <property type="match status" value="1"/>
</dbReference>
<dbReference type="InterPro" id="IPR016032">
    <property type="entry name" value="Sig_transdc_resp-reg_C-effctor"/>
</dbReference>
<gene>
    <name evidence="2" type="ORF">AB5L97_16670</name>
</gene>
<dbReference type="SUPFAM" id="SSF48452">
    <property type="entry name" value="TPR-like"/>
    <property type="match status" value="1"/>
</dbReference>
<proteinExistence type="predicted"/>
<protein>
    <submittedName>
        <fullName evidence="2">LuxR C-terminal-related transcriptional regulator</fullName>
    </submittedName>
</protein>
<dbReference type="GO" id="GO:0003677">
    <property type="term" value="F:DNA binding"/>
    <property type="evidence" value="ECO:0007669"/>
    <property type="project" value="InterPro"/>
</dbReference>
<dbReference type="SMART" id="SM00421">
    <property type="entry name" value="HTH_LUXR"/>
    <property type="match status" value="1"/>
</dbReference>
<sequence length="742" mass="76791">MATRNTTSAAMTALAARIPVPASSFIGRAEELDALARARDATRVVTLVGPGGAGKTRILLESLRRDPPPPERIAFADLSGLPAGAPLAPAVAEAAGLRGITSTEAVAAVVWWLDLGGESIVVLDNAESMLGEAARLASELVEGTAAARILATSRRPLNVAGERVISVGPMSAEDVEALFWERALAVRSSLPDSPASRASARELCERIDRLPLAIELAAARSLVMAPAELLAELERGIDALGEGPTTAPARHRSLRATIEGSVGALDGRGREVFEACGIFAGPFSARAAAVVAHASLGDLEDLVSRSLLQASSEPAGRTIFRMLGTLREYATESLAAAGRLDAVREAHLAWMVQELGGEGFPSVADRLRASHRDDALPDLRAALDFALRADPAAGLRLMASTEELWRLVAADEGAARVDAFLDAYRAPDEVRAGGLVAATCLSLVRQDAESMRTRSAEALDILDAHTEAAGAVEIFRAAGLAYAGEAERAEAAARRALEAFAAVGDEAGQARARGILSAAALFAGKAEEAVAGFASALELAAKAGDVWGQGQILTHWGMAEHALGRTASARAKLLAALDRFGVIGDVVVYGSALAQLAALDVRRAPAAAVRAAASAARRQGGSGRYDARTLADIAGVRTAAAALIGEGPARQAWDEGERITFADAAAGLRALDAGASRGGLLTARELEVAEMVRRGHTNASIARRLGISERTVESHVAHATAKLGIRNRVALAGWAADHPVGG</sequence>
<dbReference type="AlphaFoldDB" id="A0AB39L330"/>
<dbReference type="GO" id="GO:0006355">
    <property type="term" value="P:regulation of DNA-templated transcription"/>
    <property type="evidence" value="ECO:0007669"/>
    <property type="project" value="InterPro"/>
</dbReference>
<dbReference type="PROSITE" id="PS00622">
    <property type="entry name" value="HTH_LUXR_1"/>
    <property type="match status" value="1"/>
</dbReference>
<dbReference type="EMBL" id="CP163302">
    <property type="protein sequence ID" value="XDP44882.1"/>
    <property type="molecule type" value="Genomic_DNA"/>
</dbReference>
<dbReference type="InterPro" id="IPR036388">
    <property type="entry name" value="WH-like_DNA-bd_sf"/>
</dbReference>
<dbReference type="InterPro" id="IPR011990">
    <property type="entry name" value="TPR-like_helical_dom_sf"/>
</dbReference>
<dbReference type="InterPro" id="IPR000792">
    <property type="entry name" value="Tscrpt_reg_LuxR_C"/>
</dbReference>
<dbReference type="KEGG" id="spue:AB5L97_16670"/>
<evidence type="ECO:0000259" key="1">
    <source>
        <dbReference type="PROSITE" id="PS50043"/>
    </source>
</evidence>
<dbReference type="Pfam" id="PF00196">
    <property type="entry name" value="GerE"/>
    <property type="match status" value="1"/>
</dbReference>
<name>A0AB39L330_9MICC</name>
<feature type="domain" description="HTH luxR-type" evidence="1">
    <location>
        <begin position="674"/>
        <end position="739"/>
    </location>
</feature>
<dbReference type="RefSeq" id="WP_369045492.1">
    <property type="nucleotide sequence ID" value="NZ_CP163302.1"/>
</dbReference>
<dbReference type="Gene3D" id="1.10.10.10">
    <property type="entry name" value="Winged helix-like DNA-binding domain superfamily/Winged helix DNA-binding domain"/>
    <property type="match status" value="1"/>
</dbReference>
<accession>A0AB39L330</accession>
<dbReference type="PANTHER" id="PTHR47691">
    <property type="entry name" value="REGULATOR-RELATED"/>
    <property type="match status" value="1"/>
</dbReference>
<organism evidence="2">
    <name type="scientific">Sinomonas puerhi</name>
    <dbReference type="NCBI Taxonomy" id="3238584"/>
    <lineage>
        <taxon>Bacteria</taxon>
        <taxon>Bacillati</taxon>
        <taxon>Actinomycetota</taxon>
        <taxon>Actinomycetes</taxon>
        <taxon>Micrococcales</taxon>
        <taxon>Micrococcaceae</taxon>
        <taxon>Sinomonas</taxon>
    </lineage>
</organism>
<reference evidence="2" key="1">
    <citation type="submission" date="2024-07" db="EMBL/GenBank/DDBJ databases">
        <authorList>
            <person name="fu j."/>
        </authorList>
    </citation>
    <scope>NUCLEOTIDE SEQUENCE</scope>
    <source>
        <strain evidence="2">P10A9</strain>
    </source>
</reference>
<dbReference type="SUPFAM" id="SSF46894">
    <property type="entry name" value="C-terminal effector domain of the bipartite response regulators"/>
    <property type="match status" value="1"/>
</dbReference>
<dbReference type="PANTHER" id="PTHR47691:SF3">
    <property type="entry name" value="HTH-TYPE TRANSCRIPTIONAL REGULATOR RV0890C-RELATED"/>
    <property type="match status" value="1"/>
</dbReference>
<evidence type="ECO:0000313" key="2">
    <source>
        <dbReference type="EMBL" id="XDP44882.1"/>
    </source>
</evidence>
<dbReference type="CDD" id="cd06170">
    <property type="entry name" value="LuxR_C_like"/>
    <property type="match status" value="1"/>
</dbReference>
<dbReference type="Gene3D" id="3.40.50.300">
    <property type="entry name" value="P-loop containing nucleotide triphosphate hydrolases"/>
    <property type="match status" value="1"/>
</dbReference>